<dbReference type="OrthoDB" id="1655841at2"/>
<evidence type="ECO:0000313" key="2">
    <source>
        <dbReference type="Proteomes" id="UP000186341"/>
    </source>
</evidence>
<dbReference type="AlphaFoldDB" id="A0A1U7NHV6"/>
<keyword evidence="2" id="KW-1185">Reference proteome</keyword>
<protein>
    <submittedName>
        <fullName evidence="1">Chemotaxis protein</fullName>
    </submittedName>
</protein>
<sequence length="62" mass="7234">MQSARSKATRKYEAKTGMITKSYKLKKEIVEEFKVACEKAGSNQSKELTRMMLEFIEKQKEN</sequence>
<dbReference type="EMBL" id="MPJW01000078">
    <property type="protein sequence ID" value="OLU41668.1"/>
    <property type="molecule type" value="Genomic_DNA"/>
</dbReference>
<accession>A0A1U7NHV6</accession>
<gene>
    <name evidence="1" type="ORF">BO222_02900</name>
</gene>
<proteinExistence type="predicted"/>
<dbReference type="Proteomes" id="UP000186341">
    <property type="component" value="Unassembled WGS sequence"/>
</dbReference>
<comment type="caution">
    <text evidence="1">The sequence shown here is derived from an EMBL/GenBank/DDBJ whole genome shotgun (WGS) entry which is preliminary data.</text>
</comment>
<dbReference type="GeneID" id="82202177"/>
<organism evidence="1 2">
    <name type="scientific">Ileibacterium valens</name>
    <dbReference type="NCBI Taxonomy" id="1862668"/>
    <lineage>
        <taxon>Bacteria</taxon>
        <taxon>Bacillati</taxon>
        <taxon>Bacillota</taxon>
        <taxon>Erysipelotrichia</taxon>
        <taxon>Erysipelotrichales</taxon>
        <taxon>Erysipelotrichaceae</taxon>
        <taxon>Ileibacterium</taxon>
    </lineage>
</organism>
<reference evidence="1 2" key="1">
    <citation type="submission" date="2016-11" db="EMBL/GenBank/DDBJ databases">
        <title>Description of two novel members of the family Erysipelotrichaceae: Ileibacterium lipovorans gen. nov., sp. nov. and Dubosiella newyorkensis, gen. nov., sp. nov.</title>
        <authorList>
            <person name="Cox L.M."/>
            <person name="Sohn J."/>
            <person name="Tyrrell K.L."/>
            <person name="Citron D.M."/>
            <person name="Lawson P.A."/>
            <person name="Patel N.B."/>
            <person name="Iizumi T."/>
            <person name="Perez-Perez G.I."/>
            <person name="Goldstein E.J."/>
            <person name="Blaser M.J."/>
        </authorList>
    </citation>
    <scope>NUCLEOTIDE SEQUENCE [LARGE SCALE GENOMIC DNA]</scope>
    <source>
        <strain evidence="1 2">NYU-BL-A3</strain>
    </source>
</reference>
<evidence type="ECO:0000313" key="1">
    <source>
        <dbReference type="EMBL" id="OLU41668.1"/>
    </source>
</evidence>
<name>A0A1U7NHV6_9FIRM</name>
<dbReference type="RefSeq" id="WP_075818203.1">
    <property type="nucleotide sequence ID" value="NZ_CAJUTZ010000027.1"/>
</dbReference>